<feature type="region of interest" description="Disordered" evidence="5">
    <location>
        <begin position="135"/>
        <end position="154"/>
    </location>
</feature>
<dbReference type="InterPro" id="IPR020841">
    <property type="entry name" value="PKS_Beta-ketoAc_synthase_dom"/>
</dbReference>
<feature type="non-terminal residue" evidence="8">
    <location>
        <position position="1"/>
    </location>
</feature>
<gene>
    <name evidence="8" type="ORF">ADK38_26670</name>
</gene>
<evidence type="ECO:0008006" key="10">
    <source>
        <dbReference type="Google" id="ProtNLM"/>
    </source>
</evidence>
<feature type="non-terminal residue" evidence="8">
    <location>
        <position position="250"/>
    </location>
</feature>
<evidence type="ECO:0000256" key="3">
    <source>
        <dbReference type="ARBA" id="ARBA00022679"/>
    </source>
</evidence>
<evidence type="ECO:0000256" key="2">
    <source>
        <dbReference type="ARBA" id="ARBA00022553"/>
    </source>
</evidence>
<dbReference type="PROSITE" id="PS50075">
    <property type="entry name" value="CARRIER"/>
    <property type="match status" value="1"/>
</dbReference>
<keyword evidence="1" id="KW-0596">Phosphopantetheine</keyword>
<dbReference type="SUPFAM" id="SSF47336">
    <property type="entry name" value="ACP-like"/>
    <property type="match status" value="1"/>
</dbReference>
<dbReference type="Gene3D" id="3.40.47.10">
    <property type="match status" value="1"/>
</dbReference>
<keyword evidence="2" id="KW-0597">Phosphoprotein</keyword>
<evidence type="ECO:0000259" key="7">
    <source>
        <dbReference type="PROSITE" id="PS52004"/>
    </source>
</evidence>
<feature type="domain" description="Carrier" evidence="6">
    <location>
        <begin position="56"/>
        <end position="131"/>
    </location>
</feature>
<dbReference type="PROSITE" id="PS00012">
    <property type="entry name" value="PHOSPHOPANTETHEINE"/>
    <property type="match status" value="1"/>
</dbReference>
<evidence type="ECO:0000313" key="9">
    <source>
        <dbReference type="Proteomes" id="UP000037020"/>
    </source>
</evidence>
<comment type="caution">
    <text evidence="8">The sequence shown here is derived from an EMBL/GenBank/DDBJ whole genome shotgun (WGS) entry which is preliminary data.</text>
</comment>
<accession>A0ABR5J1B6</accession>
<dbReference type="PANTHER" id="PTHR43775:SF51">
    <property type="entry name" value="INACTIVE PHENOLPHTHIOCEROL SYNTHESIS POLYKETIDE SYNTHASE TYPE I PKS1-RELATED"/>
    <property type="match status" value="1"/>
</dbReference>
<evidence type="ECO:0000256" key="1">
    <source>
        <dbReference type="ARBA" id="ARBA00022450"/>
    </source>
</evidence>
<dbReference type="Gene3D" id="1.10.1200.10">
    <property type="entry name" value="ACP-like"/>
    <property type="match status" value="1"/>
</dbReference>
<dbReference type="Pfam" id="PF00550">
    <property type="entry name" value="PP-binding"/>
    <property type="match status" value="1"/>
</dbReference>
<dbReference type="InterPro" id="IPR014030">
    <property type="entry name" value="Ketoacyl_synth_N"/>
</dbReference>
<dbReference type="SUPFAM" id="SSF53901">
    <property type="entry name" value="Thiolase-like"/>
    <property type="match status" value="1"/>
</dbReference>
<feature type="domain" description="Ketosynthase family 3 (KS3)" evidence="7">
    <location>
        <begin position="158"/>
        <end position="250"/>
    </location>
</feature>
<dbReference type="SMART" id="SM01294">
    <property type="entry name" value="PKS_PP_betabranch"/>
    <property type="match status" value="1"/>
</dbReference>
<dbReference type="EMBL" id="LGUT01002359">
    <property type="protein sequence ID" value="KOG87218.1"/>
    <property type="molecule type" value="Genomic_DNA"/>
</dbReference>
<dbReference type="PANTHER" id="PTHR43775">
    <property type="entry name" value="FATTY ACID SYNTHASE"/>
    <property type="match status" value="1"/>
</dbReference>
<dbReference type="PROSITE" id="PS52004">
    <property type="entry name" value="KS3_2"/>
    <property type="match status" value="1"/>
</dbReference>
<evidence type="ECO:0000256" key="4">
    <source>
        <dbReference type="ARBA" id="ARBA00023268"/>
    </source>
</evidence>
<name>A0ABR5J1B6_9ACTN</name>
<keyword evidence="3" id="KW-0808">Transferase</keyword>
<dbReference type="InterPro" id="IPR050091">
    <property type="entry name" value="PKS_NRPS_Biosynth_Enz"/>
</dbReference>
<evidence type="ECO:0000313" key="8">
    <source>
        <dbReference type="EMBL" id="KOG87218.1"/>
    </source>
</evidence>
<feature type="compositionally biased region" description="Low complexity" evidence="5">
    <location>
        <begin position="138"/>
        <end position="154"/>
    </location>
</feature>
<keyword evidence="4" id="KW-0511">Multifunctional enzyme</keyword>
<dbReference type="InterPro" id="IPR036736">
    <property type="entry name" value="ACP-like_sf"/>
</dbReference>
<evidence type="ECO:0000259" key="6">
    <source>
        <dbReference type="PROSITE" id="PS50075"/>
    </source>
</evidence>
<reference evidence="8 9" key="1">
    <citation type="submission" date="2015-07" db="EMBL/GenBank/DDBJ databases">
        <authorList>
            <person name="Ju K.-S."/>
            <person name="Doroghazi J.R."/>
            <person name="Metcalf W.W."/>
        </authorList>
    </citation>
    <scope>NUCLEOTIDE SEQUENCE [LARGE SCALE GENOMIC DNA]</scope>
    <source>
        <strain evidence="8 9">NRRL B-3589</strain>
    </source>
</reference>
<proteinExistence type="predicted"/>
<dbReference type="Proteomes" id="UP000037020">
    <property type="component" value="Unassembled WGS sequence"/>
</dbReference>
<dbReference type="Pfam" id="PF00109">
    <property type="entry name" value="ketoacyl-synt"/>
    <property type="match status" value="1"/>
</dbReference>
<dbReference type="InterPro" id="IPR016039">
    <property type="entry name" value="Thiolase-like"/>
</dbReference>
<dbReference type="InterPro" id="IPR020806">
    <property type="entry name" value="PKS_PP-bd"/>
</dbReference>
<protein>
    <recommendedName>
        <fullName evidence="10">Carrier domain-containing protein</fullName>
    </recommendedName>
</protein>
<keyword evidence="9" id="KW-1185">Reference proteome</keyword>
<dbReference type="SMART" id="SM00823">
    <property type="entry name" value="PKS_PP"/>
    <property type="match status" value="1"/>
</dbReference>
<dbReference type="InterPro" id="IPR006162">
    <property type="entry name" value="Ppantetheine_attach_site"/>
</dbReference>
<sequence>NVLAARLDLAAVRTSGTVPALLRGLVRRPARRAAASPAAGPEAVRAAGSSVADQVKAIGELVREQVAAVLGHPSGASVDMTRAFHEVGFDSLTAVELRNRLNTATGLRLPATLVFDHPTPEALAAFLRSELVGEETDTSATAGTADATPAGPVAATGDDPIVIVGMACRYPGGVDSPDELWRLVAEGRDGITGFPADRGWDLSGLYDPDPDHAGTTYAQGGGFLDRLAEFDSDFFGISPREAIAIDPQQR</sequence>
<dbReference type="InterPro" id="IPR009081">
    <property type="entry name" value="PP-bd_ACP"/>
</dbReference>
<evidence type="ECO:0000256" key="5">
    <source>
        <dbReference type="SAM" id="MobiDB-lite"/>
    </source>
</evidence>
<organism evidence="8 9">
    <name type="scientific">Streptomyces varsoviensis</name>
    <dbReference type="NCBI Taxonomy" id="67373"/>
    <lineage>
        <taxon>Bacteria</taxon>
        <taxon>Bacillati</taxon>
        <taxon>Actinomycetota</taxon>
        <taxon>Actinomycetes</taxon>
        <taxon>Kitasatosporales</taxon>
        <taxon>Streptomycetaceae</taxon>
        <taxon>Streptomyces</taxon>
    </lineage>
</organism>